<comment type="caution">
    <text evidence="1">The sequence shown here is derived from an EMBL/GenBank/DDBJ whole genome shotgun (WGS) entry which is preliminary data.</text>
</comment>
<dbReference type="Proteomes" id="UP000828390">
    <property type="component" value="Unassembled WGS sequence"/>
</dbReference>
<protein>
    <submittedName>
        <fullName evidence="1">Uncharacterized protein</fullName>
    </submittedName>
</protein>
<dbReference type="EMBL" id="JAIWYP010000009">
    <property type="protein sequence ID" value="KAH3768347.1"/>
    <property type="molecule type" value="Genomic_DNA"/>
</dbReference>
<organism evidence="1 2">
    <name type="scientific">Dreissena polymorpha</name>
    <name type="common">Zebra mussel</name>
    <name type="synonym">Mytilus polymorpha</name>
    <dbReference type="NCBI Taxonomy" id="45954"/>
    <lineage>
        <taxon>Eukaryota</taxon>
        <taxon>Metazoa</taxon>
        <taxon>Spiralia</taxon>
        <taxon>Lophotrochozoa</taxon>
        <taxon>Mollusca</taxon>
        <taxon>Bivalvia</taxon>
        <taxon>Autobranchia</taxon>
        <taxon>Heteroconchia</taxon>
        <taxon>Euheterodonta</taxon>
        <taxon>Imparidentia</taxon>
        <taxon>Neoheterodontei</taxon>
        <taxon>Myida</taxon>
        <taxon>Dreissenoidea</taxon>
        <taxon>Dreissenidae</taxon>
        <taxon>Dreissena</taxon>
    </lineage>
</organism>
<evidence type="ECO:0000313" key="2">
    <source>
        <dbReference type="Proteomes" id="UP000828390"/>
    </source>
</evidence>
<dbReference type="AlphaFoldDB" id="A0A9D4DY52"/>
<accession>A0A9D4DY52</accession>
<reference evidence="1" key="1">
    <citation type="journal article" date="2019" name="bioRxiv">
        <title>The Genome of the Zebra Mussel, Dreissena polymorpha: A Resource for Invasive Species Research.</title>
        <authorList>
            <person name="McCartney M.A."/>
            <person name="Auch B."/>
            <person name="Kono T."/>
            <person name="Mallez S."/>
            <person name="Zhang Y."/>
            <person name="Obille A."/>
            <person name="Becker A."/>
            <person name="Abrahante J.E."/>
            <person name="Garbe J."/>
            <person name="Badalamenti J.P."/>
            <person name="Herman A."/>
            <person name="Mangelson H."/>
            <person name="Liachko I."/>
            <person name="Sullivan S."/>
            <person name="Sone E.D."/>
            <person name="Koren S."/>
            <person name="Silverstein K.A.T."/>
            <person name="Beckman K.B."/>
            <person name="Gohl D.M."/>
        </authorList>
    </citation>
    <scope>NUCLEOTIDE SEQUENCE</scope>
    <source>
        <strain evidence="1">Duluth1</strain>
        <tissue evidence="1">Whole animal</tissue>
    </source>
</reference>
<gene>
    <name evidence="1" type="ORF">DPMN_169559</name>
</gene>
<reference evidence="1" key="2">
    <citation type="submission" date="2020-11" db="EMBL/GenBank/DDBJ databases">
        <authorList>
            <person name="McCartney M.A."/>
            <person name="Auch B."/>
            <person name="Kono T."/>
            <person name="Mallez S."/>
            <person name="Becker A."/>
            <person name="Gohl D.M."/>
            <person name="Silverstein K.A.T."/>
            <person name="Koren S."/>
            <person name="Bechman K.B."/>
            <person name="Herman A."/>
            <person name="Abrahante J.E."/>
            <person name="Garbe J."/>
        </authorList>
    </citation>
    <scope>NUCLEOTIDE SEQUENCE</scope>
    <source>
        <strain evidence="1">Duluth1</strain>
        <tissue evidence="1">Whole animal</tissue>
    </source>
</reference>
<keyword evidence="2" id="KW-1185">Reference proteome</keyword>
<proteinExistence type="predicted"/>
<evidence type="ECO:0000313" key="1">
    <source>
        <dbReference type="EMBL" id="KAH3768347.1"/>
    </source>
</evidence>
<name>A0A9D4DY52_DREPO</name>
<sequence length="62" mass="6967">MKTPYEPSANGQVERTWDKSIQHIAGALRASVNKSTNFTANLLMLDREDNTPAQLMFPPCFL</sequence>